<evidence type="ECO:0000259" key="1">
    <source>
        <dbReference type="PROSITE" id="PS50043"/>
    </source>
</evidence>
<dbReference type="EMBL" id="SOHK01000005">
    <property type="protein sequence ID" value="TFD68784.1"/>
    <property type="molecule type" value="Genomic_DNA"/>
</dbReference>
<dbReference type="AlphaFoldDB" id="A0A4R9ASA1"/>
<protein>
    <submittedName>
        <fullName evidence="2">Response regulator transcription factor</fullName>
    </submittedName>
</protein>
<accession>A0A4R9ASA1</accession>
<dbReference type="Proteomes" id="UP000298154">
    <property type="component" value="Unassembled WGS sequence"/>
</dbReference>
<dbReference type="OrthoDB" id="9808843at2"/>
<dbReference type="InterPro" id="IPR016032">
    <property type="entry name" value="Sig_transdc_resp-reg_C-effctor"/>
</dbReference>
<gene>
    <name evidence="2" type="ORF">E3T47_02105</name>
</gene>
<dbReference type="GO" id="GO:0006355">
    <property type="term" value="P:regulation of DNA-templated transcription"/>
    <property type="evidence" value="ECO:0007669"/>
    <property type="project" value="InterPro"/>
</dbReference>
<sequence>MSVATVKATITHIFQKIDTTNRVQLAIMVRNAGLL</sequence>
<comment type="caution">
    <text evidence="2">The sequence shown here is derived from an EMBL/GenBank/DDBJ whole genome shotgun (WGS) entry which is preliminary data.</text>
</comment>
<dbReference type="InterPro" id="IPR036388">
    <property type="entry name" value="WH-like_DNA-bd_sf"/>
</dbReference>
<reference evidence="2 3" key="1">
    <citation type="submission" date="2019-03" db="EMBL/GenBank/DDBJ databases">
        <title>Genomics of glacier-inhabiting Cryobacterium strains.</title>
        <authorList>
            <person name="Liu Q."/>
            <person name="Xin Y.-H."/>
        </authorList>
    </citation>
    <scope>NUCLEOTIDE SEQUENCE [LARGE SCALE GENOMIC DNA]</scope>
    <source>
        <strain evidence="2 3">Sr36</strain>
    </source>
</reference>
<proteinExistence type="predicted"/>
<dbReference type="PROSITE" id="PS50043">
    <property type="entry name" value="HTH_LUXR_2"/>
    <property type="match status" value="1"/>
</dbReference>
<organism evidence="2 3">
    <name type="scientific">Cryobacterium ruanii</name>
    <dbReference type="NCBI Taxonomy" id="1259197"/>
    <lineage>
        <taxon>Bacteria</taxon>
        <taxon>Bacillati</taxon>
        <taxon>Actinomycetota</taxon>
        <taxon>Actinomycetes</taxon>
        <taxon>Micrococcales</taxon>
        <taxon>Microbacteriaceae</taxon>
        <taxon>Cryobacterium</taxon>
    </lineage>
</organism>
<dbReference type="Pfam" id="PF00196">
    <property type="entry name" value="GerE"/>
    <property type="match status" value="1"/>
</dbReference>
<dbReference type="InterPro" id="IPR000792">
    <property type="entry name" value="Tscrpt_reg_LuxR_C"/>
</dbReference>
<evidence type="ECO:0000313" key="3">
    <source>
        <dbReference type="Proteomes" id="UP000298154"/>
    </source>
</evidence>
<dbReference type="GO" id="GO:0003677">
    <property type="term" value="F:DNA binding"/>
    <property type="evidence" value="ECO:0007669"/>
    <property type="project" value="InterPro"/>
</dbReference>
<dbReference type="Gene3D" id="1.10.10.10">
    <property type="entry name" value="Winged helix-like DNA-binding domain superfamily/Winged helix DNA-binding domain"/>
    <property type="match status" value="1"/>
</dbReference>
<feature type="domain" description="HTH luxR-type" evidence="1">
    <location>
        <begin position="1"/>
        <end position="33"/>
    </location>
</feature>
<dbReference type="SUPFAM" id="SSF46894">
    <property type="entry name" value="C-terminal effector domain of the bipartite response regulators"/>
    <property type="match status" value="1"/>
</dbReference>
<evidence type="ECO:0000313" key="2">
    <source>
        <dbReference type="EMBL" id="TFD68784.1"/>
    </source>
</evidence>
<name>A0A4R9ASA1_9MICO</name>
<keyword evidence="3" id="KW-1185">Reference proteome</keyword>